<dbReference type="EMBL" id="CAJVPK010000452">
    <property type="protein sequence ID" value="CAG8512207.1"/>
    <property type="molecule type" value="Genomic_DNA"/>
</dbReference>
<protein>
    <submittedName>
        <fullName evidence="1">1074_t:CDS:1</fullName>
    </submittedName>
</protein>
<evidence type="ECO:0000313" key="1">
    <source>
        <dbReference type="EMBL" id="CAG8512207.1"/>
    </source>
</evidence>
<dbReference type="Proteomes" id="UP000789706">
    <property type="component" value="Unassembled WGS sequence"/>
</dbReference>
<organism evidence="1 2">
    <name type="scientific">Diversispora eburnea</name>
    <dbReference type="NCBI Taxonomy" id="1213867"/>
    <lineage>
        <taxon>Eukaryota</taxon>
        <taxon>Fungi</taxon>
        <taxon>Fungi incertae sedis</taxon>
        <taxon>Mucoromycota</taxon>
        <taxon>Glomeromycotina</taxon>
        <taxon>Glomeromycetes</taxon>
        <taxon>Diversisporales</taxon>
        <taxon>Diversisporaceae</taxon>
        <taxon>Diversispora</taxon>
    </lineage>
</organism>
<evidence type="ECO:0000313" key="2">
    <source>
        <dbReference type="Proteomes" id="UP000789706"/>
    </source>
</evidence>
<sequence length="377" mass="43903">MNSHLLPEEIRKFCSLHNINLSYETPTSPISSTTYFSPQYQQHQSYYENYSSFSRHPPLSRYSSTTRNDFNYNYFTNFDNLFGYYSNMVSNNVTSQSISRSFNSNSFASSRVVGNDTLRNRSQLRRVEAGESKYNADDQYHHQQYQQSQYHQQYQQLQYHQQYQQLQSQYHQNIQMSSRQLINHEEGINSEISSLKSQSLYTINENPQSINSNKSNKVKNLISPGEDEFSKEQYLLNIVSALCRQVNTRYTVKTWVKNKRYCAILRIPILKKSFGGFKGTKESALEMVAEMTIEEFIKKMPDIVYIVLKTRGLKDVTNINKLERLIKNGGFSLKKINDKNEIEIIRGKLGEYETNSITSLPYEEGGETGDDDKSLFP</sequence>
<reference evidence="1" key="1">
    <citation type="submission" date="2021-06" db="EMBL/GenBank/DDBJ databases">
        <authorList>
            <person name="Kallberg Y."/>
            <person name="Tangrot J."/>
            <person name="Rosling A."/>
        </authorList>
    </citation>
    <scope>NUCLEOTIDE SEQUENCE</scope>
    <source>
        <strain evidence="1">AZ414A</strain>
    </source>
</reference>
<dbReference type="AlphaFoldDB" id="A0A9N8ZZV4"/>
<name>A0A9N8ZZV4_9GLOM</name>
<proteinExistence type="predicted"/>
<keyword evidence="2" id="KW-1185">Reference proteome</keyword>
<dbReference type="OrthoDB" id="2449317at2759"/>
<gene>
    <name evidence="1" type="ORF">DEBURN_LOCUS5234</name>
</gene>
<accession>A0A9N8ZZV4</accession>
<comment type="caution">
    <text evidence="1">The sequence shown here is derived from an EMBL/GenBank/DDBJ whole genome shotgun (WGS) entry which is preliminary data.</text>
</comment>